<keyword evidence="6 9" id="KW-1133">Transmembrane helix</keyword>
<evidence type="ECO:0000256" key="3">
    <source>
        <dbReference type="ARBA" id="ARBA00022448"/>
    </source>
</evidence>
<feature type="transmembrane region" description="Helical" evidence="9">
    <location>
        <begin position="109"/>
        <end position="129"/>
    </location>
</feature>
<dbReference type="Proteomes" id="UP000565441">
    <property type="component" value="Unassembled WGS sequence"/>
</dbReference>
<sequence length="216" mass="24272">MAPKRNTNWDPILLISQIVSIQTLHYLTLSILVPPLLSFFAETTSLSYEGGAASIGMIMDWREMAGRPTVRGIHGDRWGAYSWAWSGGKRIGYGSQEDRWDGQADPMRGWIIALCWLMACSADIYYLYALIRRPRLILDFALTLVFNHLVLTSYYSASIPTSGFFWLVMVGGSILTVVMAEQLCVKREMSEGLSVVPVQEDQAVDEVELGTLLRRD</sequence>
<comment type="caution">
    <text evidence="10">The sequence shown here is derived from an EMBL/GenBank/DDBJ whole genome shotgun (WGS) entry which is preliminary data.</text>
</comment>
<evidence type="ECO:0000256" key="1">
    <source>
        <dbReference type="ARBA" id="ARBA00004653"/>
    </source>
</evidence>
<keyword evidence="11" id="KW-1185">Reference proteome</keyword>
<keyword evidence="7" id="KW-0333">Golgi apparatus</keyword>
<dbReference type="GO" id="GO:0043001">
    <property type="term" value="P:Golgi to plasma membrane protein transport"/>
    <property type="evidence" value="ECO:0007669"/>
    <property type="project" value="TreeGrafter"/>
</dbReference>
<keyword evidence="8 9" id="KW-0472">Membrane</keyword>
<feature type="transmembrane region" description="Helical" evidence="9">
    <location>
        <begin position="136"/>
        <end position="157"/>
    </location>
</feature>
<dbReference type="AlphaFoldDB" id="A0A8H5H9N9"/>
<proteinExistence type="inferred from homology"/>
<gene>
    <name evidence="10" type="ORF">D9615_006520</name>
</gene>
<evidence type="ECO:0000256" key="7">
    <source>
        <dbReference type="ARBA" id="ARBA00023034"/>
    </source>
</evidence>
<comment type="subcellular location">
    <subcellularLocation>
        <location evidence="1">Golgi apparatus membrane</location>
        <topology evidence="1">Multi-pass membrane protein</topology>
    </subcellularLocation>
</comment>
<organism evidence="10 11">
    <name type="scientific">Tricholomella constricta</name>
    <dbReference type="NCBI Taxonomy" id="117010"/>
    <lineage>
        <taxon>Eukaryota</taxon>
        <taxon>Fungi</taxon>
        <taxon>Dikarya</taxon>
        <taxon>Basidiomycota</taxon>
        <taxon>Agaricomycotina</taxon>
        <taxon>Agaricomycetes</taxon>
        <taxon>Agaricomycetidae</taxon>
        <taxon>Agaricales</taxon>
        <taxon>Tricholomatineae</taxon>
        <taxon>Lyophyllaceae</taxon>
        <taxon>Tricholomella</taxon>
    </lineage>
</organism>
<feature type="transmembrane region" description="Helical" evidence="9">
    <location>
        <begin position="163"/>
        <end position="180"/>
    </location>
</feature>
<feature type="transmembrane region" description="Helical" evidence="9">
    <location>
        <begin position="12"/>
        <end position="33"/>
    </location>
</feature>
<evidence type="ECO:0000256" key="8">
    <source>
        <dbReference type="ARBA" id="ARBA00023136"/>
    </source>
</evidence>
<keyword evidence="5" id="KW-0653">Protein transport</keyword>
<dbReference type="OrthoDB" id="542931at2759"/>
<dbReference type="EMBL" id="JAACJP010000016">
    <property type="protein sequence ID" value="KAF5379516.1"/>
    <property type="molecule type" value="Genomic_DNA"/>
</dbReference>
<name>A0A8H5H9N9_9AGAR</name>
<evidence type="ECO:0000256" key="4">
    <source>
        <dbReference type="ARBA" id="ARBA00022692"/>
    </source>
</evidence>
<evidence type="ECO:0000256" key="9">
    <source>
        <dbReference type="SAM" id="Phobius"/>
    </source>
</evidence>
<dbReference type="PANTHER" id="PTHR12952:SF0">
    <property type="entry name" value="PROTEIN SYS1 HOMOLOG"/>
    <property type="match status" value="1"/>
</dbReference>
<dbReference type="GO" id="GO:0005802">
    <property type="term" value="C:trans-Golgi network"/>
    <property type="evidence" value="ECO:0007669"/>
    <property type="project" value="TreeGrafter"/>
</dbReference>
<protein>
    <recommendedName>
        <fullName evidence="12">Integral membrane protein S linking to the trans Golgi network-domain-containing protein</fullName>
    </recommendedName>
</protein>
<accession>A0A8H5H9N9</accession>
<evidence type="ECO:0000256" key="2">
    <source>
        <dbReference type="ARBA" id="ARBA00008160"/>
    </source>
</evidence>
<dbReference type="Pfam" id="PF09801">
    <property type="entry name" value="SYS1"/>
    <property type="match status" value="2"/>
</dbReference>
<dbReference type="GO" id="GO:0000139">
    <property type="term" value="C:Golgi membrane"/>
    <property type="evidence" value="ECO:0007669"/>
    <property type="project" value="UniProtKB-SubCell"/>
</dbReference>
<evidence type="ECO:0008006" key="12">
    <source>
        <dbReference type="Google" id="ProtNLM"/>
    </source>
</evidence>
<evidence type="ECO:0000256" key="5">
    <source>
        <dbReference type="ARBA" id="ARBA00022927"/>
    </source>
</evidence>
<dbReference type="InterPro" id="IPR019185">
    <property type="entry name" value="Integral_membrane_SYS1-rel"/>
</dbReference>
<evidence type="ECO:0000256" key="6">
    <source>
        <dbReference type="ARBA" id="ARBA00022989"/>
    </source>
</evidence>
<dbReference type="GO" id="GO:0005829">
    <property type="term" value="C:cytosol"/>
    <property type="evidence" value="ECO:0007669"/>
    <property type="project" value="GOC"/>
</dbReference>
<dbReference type="PANTHER" id="PTHR12952">
    <property type="entry name" value="SYS1"/>
    <property type="match status" value="1"/>
</dbReference>
<dbReference type="GO" id="GO:0006895">
    <property type="term" value="P:Golgi to endosome transport"/>
    <property type="evidence" value="ECO:0007669"/>
    <property type="project" value="TreeGrafter"/>
</dbReference>
<evidence type="ECO:0000313" key="11">
    <source>
        <dbReference type="Proteomes" id="UP000565441"/>
    </source>
</evidence>
<keyword evidence="3" id="KW-0813">Transport</keyword>
<comment type="similarity">
    <text evidence="2">Belongs to the SYS1 family.</text>
</comment>
<dbReference type="GO" id="GO:0034067">
    <property type="term" value="P:protein localization to Golgi apparatus"/>
    <property type="evidence" value="ECO:0007669"/>
    <property type="project" value="TreeGrafter"/>
</dbReference>
<reference evidence="10 11" key="1">
    <citation type="journal article" date="2020" name="ISME J.">
        <title>Uncovering the hidden diversity of litter-decomposition mechanisms in mushroom-forming fungi.</title>
        <authorList>
            <person name="Floudas D."/>
            <person name="Bentzer J."/>
            <person name="Ahren D."/>
            <person name="Johansson T."/>
            <person name="Persson P."/>
            <person name="Tunlid A."/>
        </authorList>
    </citation>
    <scope>NUCLEOTIDE SEQUENCE [LARGE SCALE GENOMIC DNA]</scope>
    <source>
        <strain evidence="10 11">CBS 661.87</strain>
    </source>
</reference>
<evidence type="ECO:0000313" key="10">
    <source>
        <dbReference type="EMBL" id="KAF5379516.1"/>
    </source>
</evidence>
<keyword evidence="4 9" id="KW-0812">Transmembrane</keyword>